<accession>T1JY01</accession>
<sequence length="46" mass="5239">MAMLMDSDNRLTVSSIKMLPIIGFPFHLRRNKMAKTTLFGLDINVT</sequence>
<dbReference type="Proteomes" id="UP000015104">
    <property type="component" value="Unassembled WGS sequence"/>
</dbReference>
<protein>
    <submittedName>
        <fullName evidence="1">Uncharacterized protein</fullName>
    </submittedName>
</protein>
<name>T1JY01_TETUR</name>
<evidence type="ECO:0000313" key="2">
    <source>
        <dbReference type="Proteomes" id="UP000015104"/>
    </source>
</evidence>
<proteinExistence type="predicted"/>
<dbReference type="AlphaFoldDB" id="T1JY01"/>
<dbReference type="EnsemblMetazoa" id="tetur02g13850.1">
    <property type="protein sequence ID" value="tetur02g13850.1"/>
    <property type="gene ID" value="tetur02g13850"/>
</dbReference>
<reference evidence="1" key="2">
    <citation type="submission" date="2015-06" db="UniProtKB">
        <authorList>
            <consortium name="EnsemblMetazoa"/>
        </authorList>
    </citation>
    <scope>IDENTIFICATION</scope>
</reference>
<dbReference type="HOGENOM" id="CLU_3191924_0_0_1"/>
<reference evidence="2" key="1">
    <citation type="submission" date="2011-08" db="EMBL/GenBank/DDBJ databases">
        <authorList>
            <person name="Rombauts S."/>
        </authorList>
    </citation>
    <scope>NUCLEOTIDE SEQUENCE</scope>
    <source>
        <strain evidence="2">London</strain>
    </source>
</reference>
<evidence type="ECO:0000313" key="1">
    <source>
        <dbReference type="EnsemblMetazoa" id="tetur02g13850.1"/>
    </source>
</evidence>
<organism evidence="1 2">
    <name type="scientific">Tetranychus urticae</name>
    <name type="common">Two-spotted spider mite</name>
    <dbReference type="NCBI Taxonomy" id="32264"/>
    <lineage>
        <taxon>Eukaryota</taxon>
        <taxon>Metazoa</taxon>
        <taxon>Ecdysozoa</taxon>
        <taxon>Arthropoda</taxon>
        <taxon>Chelicerata</taxon>
        <taxon>Arachnida</taxon>
        <taxon>Acari</taxon>
        <taxon>Acariformes</taxon>
        <taxon>Trombidiformes</taxon>
        <taxon>Prostigmata</taxon>
        <taxon>Eleutherengona</taxon>
        <taxon>Raphignathae</taxon>
        <taxon>Tetranychoidea</taxon>
        <taxon>Tetranychidae</taxon>
        <taxon>Tetranychus</taxon>
    </lineage>
</organism>
<keyword evidence="2" id="KW-1185">Reference proteome</keyword>
<dbReference type="EMBL" id="CAEY01000835">
    <property type="status" value="NOT_ANNOTATED_CDS"/>
    <property type="molecule type" value="Genomic_DNA"/>
</dbReference>